<dbReference type="Pfam" id="PF01471">
    <property type="entry name" value="PG_binding_1"/>
    <property type="match status" value="1"/>
</dbReference>
<dbReference type="EMBL" id="FWWU01000009">
    <property type="protein sequence ID" value="SMB88412.1"/>
    <property type="molecule type" value="Genomic_DNA"/>
</dbReference>
<feature type="region of interest" description="Disordered" evidence="1">
    <location>
        <begin position="122"/>
        <end position="197"/>
    </location>
</feature>
<dbReference type="AlphaFoldDB" id="A0A1W1V501"/>
<feature type="chain" id="PRO_5012099620" evidence="2">
    <location>
        <begin position="19"/>
        <end position="279"/>
    </location>
</feature>
<feature type="compositionally biased region" description="Polar residues" evidence="1">
    <location>
        <begin position="127"/>
        <end position="137"/>
    </location>
</feature>
<feature type="signal peptide" evidence="2">
    <location>
        <begin position="1"/>
        <end position="18"/>
    </location>
</feature>
<dbReference type="Proteomes" id="UP000192582">
    <property type="component" value="Unassembled WGS sequence"/>
</dbReference>
<dbReference type="InterPro" id="IPR036366">
    <property type="entry name" value="PGBDSf"/>
</dbReference>
<name>A0A1W1V501_9DEIO</name>
<dbReference type="Gene3D" id="1.10.101.10">
    <property type="entry name" value="PGBD-like superfamily/PGBD"/>
    <property type="match status" value="1"/>
</dbReference>
<reference evidence="4 5" key="1">
    <citation type="submission" date="2017-04" db="EMBL/GenBank/DDBJ databases">
        <authorList>
            <person name="Afonso C.L."/>
            <person name="Miller P.J."/>
            <person name="Scott M.A."/>
            <person name="Spackman E."/>
            <person name="Goraichik I."/>
            <person name="Dimitrov K.M."/>
            <person name="Suarez D.L."/>
            <person name="Swayne D.E."/>
        </authorList>
    </citation>
    <scope>NUCLEOTIDE SEQUENCE [LARGE SCALE GENOMIC DNA]</scope>
    <source>
        <strain evidence="4 5">KR-140</strain>
    </source>
</reference>
<protein>
    <submittedName>
        <fullName evidence="4">Peptidoglycan-binding (PGRP) domain of peptidoglycan hydrolases-containing protein</fullName>
    </submittedName>
</protein>
<dbReference type="RefSeq" id="WP_084047781.1">
    <property type="nucleotide sequence ID" value="NZ_FWWU01000009.1"/>
</dbReference>
<keyword evidence="2" id="KW-0732">Signal</keyword>
<feature type="compositionally biased region" description="Low complexity" evidence="1">
    <location>
        <begin position="169"/>
        <end position="190"/>
    </location>
</feature>
<organism evidence="4 5">
    <name type="scientific">Deinococcus hopiensis KR-140</name>
    <dbReference type="NCBI Taxonomy" id="695939"/>
    <lineage>
        <taxon>Bacteria</taxon>
        <taxon>Thermotogati</taxon>
        <taxon>Deinococcota</taxon>
        <taxon>Deinococci</taxon>
        <taxon>Deinococcales</taxon>
        <taxon>Deinococcaceae</taxon>
        <taxon>Deinococcus</taxon>
    </lineage>
</organism>
<dbReference type="OrthoDB" id="1859318at2"/>
<evidence type="ECO:0000313" key="5">
    <source>
        <dbReference type="Proteomes" id="UP000192582"/>
    </source>
</evidence>
<evidence type="ECO:0000256" key="1">
    <source>
        <dbReference type="SAM" id="MobiDB-lite"/>
    </source>
</evidence>
<keyword evidence="5" id="KW-1185">Reference proteome</keyword>
<evidence type="ECO:0000313" key="4">
    <source>
        <dbReference type="EMBL" id="SMB88412.1"/>
    </source>
</evidence>
<dbReference type="STRING" id="695939.SAMN00790413_00035"/>
<gene>
    <name evidence="4" type="ORF">SAMN00790413_00035</name>
</gene>
<accession>A0A1W1V501</accession>
<dbReference type="InterPro" id="IPR002477">
    <property type="entry name" value="Peptidoglycan-bd-like"/>
</dbReference>
<proteinExistence type="predicted"/>
<keyword evidence="4" id="KW-0378">Hydrolase</keyword>
<dbReference type="SUPFAM" id="SSF47090">
    <property type="entry name" value="PGBD-like"/>
    <property type="match status" value="1"/>
</dbReference>
<feature type="domain" description="Peptidoglycan binding-like" evidence="3">
    <location>
        <begin position="209"/>
        <end position="267"/>
    </location>
</feature>
<feature type="compositionally biased region" description="Pro residues" evidence="1">
    <location>
        <begin position="154"/>
        <end position="168"/>
    </location>
</feature>
<sequence>MKFLPVLITLLLTPPALAAPGGRDVDTAATRAAQVLDGVLRNCPASFSAVGTAQKKCVGVSSSVEQARVRLGSVLGGELYGVWRSRDEQRSVYNWVKTPGGYVYLRLQPDPEGRAQTLAYLDLPPGSTAQSDTSGTPVGTAQGNGGAQTTPAPKSTPKPAPKPTPKPAATPSGSPAAQTPAPQGASAPQPTLAPVPFTRTLGVQSPRLNGADVRAVQNRLISLLRPRREGQGDGWYGPVTAKTVQDFQTANGLPATGRVNRITWNVLFSEGAKAFQARD</sequence>
<dbReference type="GO" id="GO:0016787">
    <property type="term" value="F:hydrolase activity"/>
    <property type="evidence" value="ECO:0007669"/>
    <property type="project" value="UniProtKB-KW"/>
</dbReference>
<dbReference type="InterPro" id="IPR036365">
    <property type="entry name" value="PGBD-like_sf"/>
</dbReference>
<evidence type="ECO:0000259" key="3">
    <source>
        <dbReference type="Pfam" id="PF01471"/>
    </source>
</evidence>
<evidence type="ECO:0000256" key="2">
    <source>
        <dbReference type="SAM" id="SignalP"/>
    </source>
</evidence>